<evidence type="ECO:0008006" key="5">
    <source>
        <dbReference type="Google" id="ProtNLM"/>
    </source>
</evidence>
<keyword evidence="2" id="KW-0732">Signal</keyword>
<sequence>MRLHARIHRRPLALALAVALGLPLTGHAQDATREQQLEQRVAQLERELAELKGMIQAQQAARPSPAPAPAAAATSVAAAPAKPAFTTAPGTSVALHGFISASAFAQNRSFTFGNGQNAEYPVPGSSGRLTGVDVRNTRFWLDFSGAKLAGEWNGGGRIEMDFFGGFNGTGPYSQQQPTPRLRQAYMDLTNPGTGSTVRIGQQWDLMFPLDNTPTSLSHIAFPLGFGAGFVGWRFPGVVWMQELNHGSDGPKWRLDLGAFEGSWSGPGDNVNYLTAGNAGFRPQVEARLRVQDTTWLAYAVAHWARVDLSGVDGTTPTPVQSSITSTGYEVGGQWKPGPWMFKGLVYAGKGLGPIFGALAQFGDISERGGFVQAGYSFTPAWSLNAFYGISKPDREDVLAWLGNGATGRLRNRQAALSLQYAAGAYELGMEWMYDKLDITTDGTTRRTTSGNQLSLNALYHF</sequence>
<accession>A0ABU8J7E4</accession>
<dbReference type="Gene3D" id="2.40.160.10">
    <property type="entry name" value="Porin"/>
    <property type="match status" value="1"/>
</dbReference>
<evidence type="ECO:0000313" key="4">
    <source>
        <dbReference type="Proteomes" id="UP001381174"/>
    </source>
</evidence>
<feature type="coiled-coil region" evidence="1">
    <location>
        <begin position="27"/>
        <end position="61"/>
    </location>
</feature>
<name>A0ABU8J7E4_9GAMM</name>
<protein>
    <recommendedName>
        <fullName evidence="5">Porin</fullName>
    </recommendedName>
</protein>
<reference evidence="3 4" key="1">
    <citation type="journal article" date="2014" name="Int. J. Syst. Evol. Microbiol.">
        <title>Fulvimonas yonginensis sp. nov., isolated from greenhouse soil, and emended description of the genus Fulvimonas.</title>
        <authorList>
            <person name="Ahn J.H."/>
            <person name="Kim S.J."/>
            <person name="Weon H.Y."/>
            <person name="Hong S.B."/>
            <person name="Seok S.J."/>
            <person name="Kwon S.W."/>
        </authorList>
    </citation>
    <scope>NUCLEOTIDE SEQUENCE [LARGE SCALE GENOMIC DNA]</scope>
    <source>
        <strain evidence="3 4">KACC 16952</strain>
    </source>
</reference>
<dbReference type="Proteomes" id="UP001381174">
    <property type="component" value="Unassembled WGS sequence"/>
</dbReference>
<feature type="chain" id="PRO_5046355711" description="Porin" evidence="2">
    <location>
        <begin position="29"/>
        <end position="461"/>
    </location>
</feature>
<dbReference type="InterPro" id="IPR023614">
    <property type="entry name" value="Porin_dom_sf"/>
</dbReference>
<proteinExistence type="predicted"/>
<keyword evidence="1" id="KW-0175">Coiled coil</keyword>
<evidence type="ECO:0000256" key="1">
    <source>
        <dbReference type="SAM" id="Coils"/>
    </source>
</evidence>
<keyword evidence="4" id="KW-1185">Reference proteome</keyword>
<evidence type="ECO:0000256" key="2">
    <source>
        <dbReference type="SAM" id="SignalP"/>
    </source>
</evidence>
<organism evidence="3 4">
    <name type="scientific">Fulvimonas yonginensis</name>
    <dbReference type="NCBI Taxonomy" id="1495200"/>
    <lineage>
        <taxon>Bacteria</taxon>
        <taxon>Pseudomonadati</taxon>
        <taxon>Pseudomonadota</taxon>
        <taxon>Gammaproteobacteria</taxon>
        <taxon>Lysobacterales</taxon>
        <taxon>Rhodanobacteraceae</taxon>
        <taxon>Fulvimonas</taxon>
    </lineage>
</organism>
<comment type="caution">
    <text evidence="3">The sequence shown here is derived from an EMBL/GenBank/DDBJ whole genome shotgun (WGS) entry which is preliminary data.</text>
</comment>
<gene>
    <name evidence="3" type="ORF">WAT24_00405</name>
</gene>
<dbReference type="RefSeq" id="WP_336805832.1">
    <property type="nucleotide sequence ID" value="NZ_JBBBNY010000001.1"/>
</dbReference>
<feature type="signal peptide" evidence="2">
    <location>
        <begin position="1"/>
        <end position="28"/>
    </location>
</feature>
<dbReference type="EMBL" id="JBBBNY010000001">
    <property type="protein sequence ID" value="MEI7035210.1"/>
    <property type="molecule type" value="Genomic_DNA"/>
</dbReference>
<dbReference type="SUPFAM" id="SSF56935">
    <property type="entry name" value="Porins"/>
    <property type="match status" value="1"/>
</dbReference>
<evidence type="ECO:0000313" key="3">
    <source>
        <dbReference type="EMBL" id="MEI7035210.1"/>
    </source>
</evidence>